<dbReference type="AlphaFoldDB" id="A0A846M9J8"/>
<comment type="caution">
    <text evidence="2">The sequence shown here is derived from an EMBL/GenBank/DDBJ whole genome shotgun (WGS) entry which is preliminary data.</text>
</comment>
<gene>
    <name evidence="2" type="ORF">FHS54_003113</name>
</gene>
<organism evidence="2 3">
    <name type="scientific">Sphingobium vermicomposti</name>
    <dbReference type="NCBI Taxonomy" id="529005"/>
    <lineage>
        <taxon>Bacteria</taxon>
        <taxon>Pseudomonadati</taxon>
        <taxon>Pseudomonadota</taxon>
        <taxon>Alphaproteobacteria</taxon>
        <taxon>Sphingomonadales</taxon>
        <taxon>Sphingomonadaceae</taxon>
        <taxon>Sphingobium</taxon>
    </lineage>
</organism>
<feature type="region of interest" description="Disordered" evidence="1">
    <location>
        <begin position="51"/>
        <end position="71"/>
    </location>
</feature>
<name>A0A846M9J8_9SPHN</name>
<feature type="compositionally biased region" description="Polar residues" evidence="1">
    <location>
        <begin position="54"/>
        <end position="64"/>
    </location>
</feature>
<keyword evidence="3" id="KW-1185">Reference proteome</keyword>
<dbReference type="RefSeq" id="WP_167304998.1">
    <property type="nucleotide sequence ID" value="NZ_JAASQR010000004.1"/>
</dbReference>
<sequence length="71" mass="7839">MFCLLIAAAAPVAPMPDQARRVIEWQLRAPPRDGQAAGLSGEEAEVIRERYLQSIGQRPPQSSAPERRDGR</sequence>
<dbReference type="Proteomes" id="UP000576821">
    <property type="component" value="Unassembled WGS sequence"/>
</dbReference>
<evidence type="ECO:0000256" key="1">
    <source>
        <dbReference type="SAM" id="MobiDB-lite"/>
    </source>
</evidence>
<protein>
    <submittedName>
        <fullName evidence="2">Uncharacterized protein</fullName>
    </submittedName>
</protein>
<accession>A0A846M9J8</accession>
<proteinExistence type="predicted"/>
<evidence type="ECO:0000313" key="2">
    <source>
        <dbReference type="EMBL" id="NIJ18113.1"/>
    </source>
</evidence>
<reference evidence="2 3" key="1">
    <citation type="submission" date="2020-03" db="EMBL/GenBank/DDBJ databases">
        <title>Genomic Encyclopedia of Type Strains, Phase IV (KMG-IV): sequencing the most valuable type-strain genomes for metagenomic binning, comparative biology and taxonomic classification.</title>
        <authorList>
            <person name="Goeker M."/>
        </authorList>
    </citation>
    <scope>NUCLEOTIDE SEQUENCE [LARGE SCALE GENOMIC DNA]</scope>
    <source>
        <strain evidence="2 3">DSM 21299</strain>
    </source>
</reference>
<dbReference type="EMBL" id="JAASQR010000004">
    <property type="protein sequence ID" value="NIJ18113.1"/>
    <property type="molecule type" value="Genomic_DNA"/>
</dbReference>
<evidence type="ECO:0000313" key="3">
    <source>
        <dbReference type="Proteomes" id="UP000576821"/>
    </source>
</evidence>